<evidence type="ECO:0000313" key="1">
    <source>
        <dbReference type="EMBL" id="SNT24347.1"/>
    </source>
</evidence>
<reference evidence="1 2" key="1">
    <citation type="submission" date="2017-06" db="EMBL/GenBank/DDBJ databases">
        <authorList>
            <person name="Kim H.J."/>
            <person name="Triplett B.A."/>
        </authorList>
    </citation>
    <scope>NUCLEOTIDE SEQUENCE [LARGE SCALE GENOMIC DNA]</scope>
    <source>
        <strain evidence="1 2">DSM 19307</strain>
    </source>
</reference>
<dbReference type="Pfam" id="PF12864">
    <property type="entry name" value="DUF3822"/>
    <property type="match status" value="1"/>
</dbReference>
<dbReference type="AlphaFoldDB" id="A0A239L171"/>
<keyword evidence="2" id="KW-1185">Reference proteome</keyword>
<proteinExistence type="predicted"/>
<dbReference type="Proteomes" id="UP000198393">
    <property type="component" value="Unassembled WGS sequence"/>
</dbReference>
<dbReference type="OrthoDB" id="658622at2"/>
<evidence type="ECO:0008006" key="3">
    <source>
        <dbReference type="Google" id="ProtNLM"/>
    </source>
</evidence>
<dbReference type="CDD" id="cd24013">
    <property type="entry name" value="ASKHA_ATPase_BT3980-like"/>
    <property type="match status" value="1"/>
</dbReference>
<dbReference type="Gene3D" id="3.30.420.250">
    <property type="match status" value="1"/>
</dbReference>
<gene>
    <name evidence="1" type="ORF">SAMN05421640_2906</name>
</gene>
<accession>A0A239L171</accession>
<organism evidence="1 2">
    <name type="scientific">Ekhidna lutea</name>
    <dbReference type="NCBI Taxonomy" id="447679"/>
    <lineage>
        <taxon>Bacteria</taxon>
        <taxon>Pseudomonadati</taxon>
        <taxon>Bacteroidota</taxon>
        <taxon>Cytophagia</taxon>
        <taxon>Cytophagales</taxon>
        <taxon>Reichenbachiellaceae</taxon>
        <taxon>Ekhidna</taxon>
    </lineage>
</organism>
<dbReference type="RefSeq" id="WP_144017436.1">
    <property type="nucleotide sequence ID" value="NZ_FZPD01000005.1"/>
</dbReference>
<protein>
    <recommendedName>
        <fullName evidence="3">DUF3822 family protein</fullName>
    </recommendedName>
</protein>
<dbReference type="Gene3D" id="3.30.420.260">
    <property type="match status" value="1"/>
</dbReference>
<dbReference type="InterPro" id="IPR024213">
    <property type="entry name" value="DUF3822"/>
</dbReference>
<name>A0A239L171_EKHLU</name>
<dbReference type="EMBL" id="FZPD01000005">
    <property type="protein sequence ID" value="SNT24347.1"/>
    <property type="molecule type" value="Genomic_DNA"/>
</dbReference>
<evidence type="ECO:0000313" key="2">
    <source>
        <dbReference type="Proteomes" id="UP000198393"/>
    </source>
</evidence>
<sequence length="296" mass="34489">MIAQDTSTYKLIKRVKDTKFTIDELDHYSLIMQVGIYDLQFAVVDSQDNVVMGLEDYRLEGIKTVNGRLRLIKEILDNHEYLTAGFWKDVKLCLKSHKFSLVPASMFVQESAADYLAINSEIKTAFEEVNYYKQIAVDSVNVFAAETKLCRWIESIYKKKKVHVIHQGSALIEGFLKHADHIEEKSMYCYVDRGILHIVATEGKKLLYYNQFAARKKEDYLKYIMLVFNELGMSGKESHVFLWGFIKPSSEEMSLLKRYIRNISFGSKPSFLRFSYLYDEVEDHQYFDVLSGYLCV</sequence>